<dbReference type="OrthoDB" id="7338835at2759"/>
<organism evidence="1 2">
    <name type="scientific">Papilio xuthus</name>
    <name type="common">Asian swallowtail butterfly</name>
    <dbReference type="NCBI Taxonomy" id="66420"/>
    <lineage>
        <taxon>Eukaryota</taxon>
        <taxon>Metazoa</taxon>
        <taxon>Ecdysozoa</taxon>
        <taxon>Arthropoda</taxon>
        <taxon>Hexapoda</taxon>
        <taxon>Insecta</taxon>
        <taxon>Pterygota</taxon>
        <taxon>Neoptera</taxon>
        <taxon>Endopterygota</taxon>
        <taxon>Lepidoptera</taxon>
        <taxon>Glossata</taxon>
        <taxon>Ditrysia</taxon>
        <taxon>Papilionoidea</taxon>
        <taxon>Papilionidae</taxon>
        <taxon>Papilioninae</taxon>
        <taxon>Papilio</taxon>
    </lineage>
</organism>
<dbReference type="AlphaFoldDB" id="A0A194Q8P8"/>
<protein>
    <submittedName>
        <fullName evidence="3">Uncharacterized protein LOC106123360</fullName>
    </submittedName>
</protein>
<dbReference type="Proteomes" id="UP000694872">
    <property type="component" value="Unplaced"/>
</dbReference>
<gene>
    <name evidence="3" type="primary">LOC106123360</name>
    <name evidence="1" type="ORF">RR46_05112</name>
</gene>
<dbReference type="GeneID" id="106123360"/>
<evidence type="ECO:0000313" key="1">
    <source>
        <dbReference type="EMBL" id="KPJ01903.1"/>
    </source>
</evidence>
<dbReference type="KEGG" id="pxu:106123360"/>
<evidence type="ECO:0000313" key="3">
    <source>
        <dbReference type="RefSeq" id="XP_013175072.1"/>
    </source>
</evidence>
<proteinExistence type="predicted"/>
<reference evidence="1 2" key="1">
    <citation type="journal article" date="2015" name="Nat. Commun.">
        <title>Outbred genome sequencing and CRISPR/Cas9 gene editing in butterflies.</title>
        <authorList>
            <person name="Li X."/>
            <person name="Fan D."/>
            <person name="Zhang W."/>
            <person name="Liu G."/>
            <person name="Zhang L."/>
            <person name="Zhao L."/>
            <person name="Fang X."/>
            <person name="Chen L."/>
            <person name="Dong Y."/>
            <person name="Chen Y."/>
            <person name="Ding Y."/>
            <person name="Zhao R."/>
            <person name="Feng M."/>
            <person name="Zhu Y."/>
            <person name="Feng Y."/>
            <person name="Jiang X."/>
            <person name="Zhu D."/>
            <person name="Xiang H."/>
            <person name="Feng X."/>
            <person name="Li S."/>
            <person name="Wang J."/>
            <person name="Zhang G."/>
            <person name="Kronforst M.R."/>
            <person name="Wang W."/>
        </authorList>
    </citation>
    <scope>NUCLEOTIDE SEQUENCE [LARGE SCALE GENOMIC DNA]</scope>
    <source>
        <strain evidence="1">Ya'a_city_454_Px</strain>
        <tissue evidence="1">Whole body</tissue>
    </source>
</reference>
<dbReference type="EMBL" id="KQ459299">
    <property type="protein sequence ID" value="KPJ01903.1"/>
    <property type="molecule type" value="Genomic_DNA"/>
</dbReference>
<evidence type="ECO:0000313" key="2">
    <source>
        <dbReference type="Proteomes" id="UP000053268"/>
    </source>
</evidence>
<keyword evidence="2" id="KW-1185">Reference proteome</keyword>
<dbReference type="Proteomes" id="UP000053268">
    <property type="component" value="Unassembled WGS sequence"/>
</dbReference>
<reference evidence="3" key="2">
    <citation type="submission" date="2025-04" db="UniProtKB">
        <authorList>
            <consortium name="RefSeq"/>
        </authorList>
    </citation>
    <scope>IDENTIFICATION</scope>
</reference>
<dbReference type="RefSeq" id="XP_013175072.1">
    <property type="nucleotide sequence ID" value="XM_013319618.1"/>
</dbReference>
<sequence length="183" mass="21083">MQANSDIKLLYSNGVRQQIGGEKEKRLSNDLQDWIEINEALKCEVRKFVEITKYFSSPLKKSASYICENSLVSYPQQVTLESKRGVATTNDVKFCNLTLEPVLIKYYKIYPEIENLKFQNLSKSRCCRIPPGLSHTLYIVYNSVNEETPINTKIIFVATKKTTTPCYQICEIDLEIIAQKVKR</sequence>
<name>A0A194Q8P8_PAPXU</name>
<accession>A0A194Q8P8</accession>